<evidence type="ECO:0000313" key="4">
    <source>
        <dbReference type="EMBL" id="KAJ4827333.1"/>
    </source>
</evidence>
<dbReference type="PANTHER" id="PTHR47346:SF1">
    <property type="entry name" value="GPI INOSITOL-DEACYLASE"/>
    <property type="match status" value="1"/>
</dbReference>
<dbReference type="PANTHER" id="PTHR47346">
    <property type="entry name" value="HYDROLASES, ACTING ON ESTER BOND"/>
    <property type="match status" value="1"/>
</dbReference>
<comment type="similarity">
    <text evidence="1">Belongs to the GPI inositol-deacylase family.</text>
</comment>
<keyword evidence="1" id="KW-1133">Transmembrane helix</keyword>
<keyword evidence="1" id="KW-0378">Hydrolase</keyword>
<keyword evidence="1" id="KW-0813">Transport</keyword>
<feature type="region of interest" description="Disordered" evidence="2">
    <location>
        <begin position="578"/>
        <end position="597"/>
    </location>
</feature>
<sequence length="1184" mass="131136">MSPPSPSSRPPPDQSSLALWKPRSLLSSQFPFEQSTAKYSFRAQKMLQGLRSKLRVGSVVVITLWISLLAMYGLLKPISNGCVMTYMYPTYVPISTSGDASSAKYGLYLYHEGWKKIDFNEHLKHLSGVPVLFIPGNGGSYKQARSLLQFFFFFQLLRFLLVRSLAAESDRAYQGGPIEQSFYNEATLTREEIGSDADLSGFQLPNQYSSRLDWFAVDLEGEHSAMDGRILEEHTEYVVYAIHRILDQYKQSRDAREREGAADAASSAALPKSVILVGHSMGGFVARAAIVHPRLRKSAVETVLTLSSPHQSPPVALQPSLGHYFARVNEEWRKGYEIQTTRTGQYVAAPLLSNVVVVSISGGYNDYQVRSKLESLDGIVPLTHGFMISSTGMKNVWLSMEHQAILWCNQLVVQVSHTLLSLIDSRTSQPFPDNVKRLAVFARMLRTGIPQSFDWMVQSSSSHQATSVPIKDAKDVTASQVYALPSCPRNVHWNEDGLERDLYIETSTVTVLAMDGRRRWLDIQKLGSKGRSHFIFVTNLAPCSGVRLHLWPEKGKSSLEFSASKSVVEVTSKLVQIPSGPAPRQIEPGSQTEQPPPSAVFYLTPEDMHGFRFLTISVAPRPSISGRPPPAASMAVGQFFNPKDGKRVVSAQMMLLSTYSPQEIVLKEDHPLAFNLTFAVSLGLLPISLSLETTGCGIQRSGLSADEVDDMESSRLCKLRCFPPVALAWDPTSGLHILPNTYSETITVDSSPALWSSIQGSEQTTVLLLVDPHCAYKTSIAVSETAAASRFLLLYGAQIVGLSIAAIFFALMRQVHAWDLDLPIPSVLTAVESNLRMPFPLLLSLAPVLISLFVSLFKSQPLPPLASFTIVSTVCYLFANGCIILLILISQLVFDVAAVVHVFIKSRLVDSVGHTNEMWQGWEGKFCFAFLRWFISFASSLFSLKVVRILSVNPSLVTALAAITLGCFVHPAFGLFTLLLSHALRSHDALCSHARKKEVFDFKDERNERSLQFALKHDGGIAQTIASEENSSSSPHSSRSFGDTQLEIFHHLHGLLILHLLATLMFIPSLIAWFQRIGLGHSFPWFLDSALCIGIILHGIFNSNPEFNSLFSFPAMLGKEVRLDFIYLLAGLYAFLSGLALAPYKAFYAMASIGFVSFALRLLQLRSREKGEPRTARKRHSHRH</sequence>
<evidence type="ECO:0000313" key="5">
    <source>
        <dbReference type="Proteomes" id="UP001141552"/>
    </source>
</evidence>
<keyword evidence="1" id="KW-0256">Endoplasmic reticulum</keyword>
<dbReference type="EMBL" id="JAKUCV010006437">
    <property type="protein sequence ID" value="KAJ4827333.1"/>
    <property type="molecule type" value="Genomic_DNA"/>
</dbReference>
<dbReference type="OrthoDB" id="348976at2759"/>
<dbReference type="InterPro" id="IPR012908">
    <property type="entry name" value="PGAP1-ab_dom-like"/>
</dbReference>
<dbReference type="InterPro" id="IPR029058">
    <property type="entry name" value="AB_hydrolase_fold"/>
</dbReference>
<feature type="transmembrane region" description="Helical" evidence="1">
    <location>
        <begin position="839"/>
        <end position="857"/>
    </location>
</feature>
<reference evidence="4" key="2">
    <citation type="journal article" date="2023" name="Plants (Basel)">
        <title>Annotation of the Turnera subulata (Passifloraceae) Draft Genome Reveals the S-Locus Evolved after the Divergence of Turneroideae from Passifloroideae in a Stepwise Manner.</title>
        <authorList>
            <person name="Henning P.M."/>
            <person name="Roalson E.H."/>
            <person name="Mir W."/>
            <person name="McCubbin A.G."/>
            <person name="Shore J.S."/>
        </authorList>
    </citation>
    <scope>NUCLEOTIDE SEQUENCE</scope>
    <source>
        <strain evidence="4">F60SS</strain>
    </source>
</reference>
<dbReference type="Gene3D" id="3.40.50.1820">
    <property type="entry name" value="alpha/beta hydrolase"/>
    <property type="match status" value="1"/>
</dbReference>
<dbReference type="GO" id="GO:0005789">
    <property type="term" value="C:endoplasmic reticulum membrane"/>
    <property type="evidence" value="ECO:0007669"/>
    <property type="project" value="UniProtKB-SubCell"/>
</dbReference>
<comment type="function">
    <text evidence="1">Involved in inositol deacylation of GPI-anchored proteins which plays important roles in the quality control and ER-associated degradation of GPI-anchored proteins.</text>
</comment>
<feature type="transmembrane region" description="Helical" evidence="1">
    <location>
        <begin position="877"/>
        <end position="904"/>
    </location>
</feature>
<protein>
    <recommendedName>
        <fullName evidence="1">GPI inositol-deacylase</fullName>
        <ecNumber evidence="1">3.1.-.-</ecNumber>
    </recommendedName>
</protein>
<gene>
    <name evidence="4" type="ORF">Tsubulata_003286</name>
</gene>
<evidence type="ECO:0000256" key="2">
    <source>
        <dbReference type="SAM" id="MobiDB-lite"/>
    </source>
</evidence>
<feature type="transmembrane region" description="Helical" evidence="1">
    <location>
        <begin position="1083"/>
        <end position="1101"/>
    </location>
</feature>
<name>A0A9Q0F9C3_9ROSI</name>
<dbReference type="GO" id="GO:0016788">
    <property type="term" value="F:hydrolase activity, acting on ester bonds"/>
    <property type="evidence" value="ECO:0007669"/>
    <property type="project" value="InterPro"/>
</dbReference>
<feature type="transmembrane region" description="Helical" evidence="1">
    <location>
        <begin position="925"/>
        <end position="944"/>
    </location>
</feature>
<comment type="caution">
    <text evidence="4">The sequence shown here is derived from an EMBL/GenBank/DDBJ whole genome shotgun (WGS) entry which is preliminary data.</text>
</comment>
<feature type="transmembrane region" description="Helical" evidence="1">
    <location>
        <begin position="792"/>
        <end position="812"/>
    </location>
</feature>
<comment type="subcellular location">
    <subcellularLocation>
        <location evidence="1">Endoplasmic reticulum membrane</location>
    </subcellularLocation>
</comment>
<feature type="transmembrane region" description="Helical" evidence="1">
    <location>
        <begin position="1121"/>
        <end position="1140"/>
    </location>
</feature>
<dbReference type="Proteomes" id="UP001141552">
    <property type="component" value="Unassembled WGS sequence"/>
</dbReference>
<organism evidence="4 5">
    <name type="scientific">Turnera subulata</name>
    <dbReference type="NCBI Taxonomy" id="218843"/>
    <lineage>
        <taxon>Eukaryota</taxon>
        <taxon>Viridiplantae</taxon>
        <taxon>Streptophyta</taxon>
        <taxon>Embryophyta</taxon>
        <taxon>Tracheophyta</taxon>
        <taxon>Spermatophyta</taxon>
        <taxon>Magnoliopsida</taxon>
        <taxon>eudicotyledons</taxon>
        <taxon>Gunneridae</taxon>
        <taxon>Pentapetalae</taxon>
        <taxon>rosids</taxon>
        <taxon>fabids</taxon>
        <taxon>Malpighiales</taxon>
        <taxon>Passifloraceae</taxon>
        <taxon>Turnera</taxon>
    </lineage>
</organism>
<reference evidence="4" key="1">
    <citation type="submission" date="2022-02" db="EMBL/GenBank/DDBJ databases">
        <authorList>
            <person name="Henning P.M."/>
            <person name="McCubbin A.G."/>
            <person name="Shore J.S."/>
        </authorList>
    </citation>
    <scope>NUCLEOTIDE SEQUENCE</scope>
    <source>
        <strain evidence="4">F60SS</strain>
        <tissue evidence="4">Leaves</tissue>
    </source>
</reference>
<dbReference type="EC" id="3.1.-.-" evidence="1"/>
<evidence type="ECO:0000256" key="1">
    <source>
        <dbReference type="RuleBase" id="RU365011"/>
    </source>
</evidence>
<keyword evidence="1" id="KW-0812">Transmembrane</keyword>
<evidence type="ECO:0000259" key="3">
    <source>
        <dbReference type="Pfam" id="PF07819"/>
    </source>
</evidence>
<feature type="domain" description="GPI inositol-deacylase PGAP1-like alpha/beta" evidence="3">
    <location>
        <begin position="125"/>
        <end position="421"/>
    </location>
</feature>
<accession>A0A9Q0F9C3</accession>
<dbReference type="Pfam" id="PF07819">
    <property type="entry name" value="PGAP1"/>
    <property type="match status" value="1"/>
</dbReference>
<dbReference type="GO" id="GO:0015031">
    <property type="term" value="P:protein transport"/>
    <property type="evidence" value="ECO:0007669"/>
    <property type="project" value="UniProtKB-KW"/>
</dbReference>
<dbReference type="AlphaFoldDB" id="A0A9Q0F9C3"/>
<proteinExistence type="inferred from homology"/>
<keyword evidence="5" id="KW-1185">Reference proteome</keyword>
<feature type="transmembrane region" description="Helical" evidence="1">
    <location>
        <begin position="1055"/>
        <end position="1077"/>
    </location>
</feature>
<keyword evidence="1" id="KW-0653">Protein transport</keyword>
<dbReference type="SUPFAM" id="SSF53474">
    <property type="entry name" value="alpha/beta-Hydrolases"/>
    <property type="match status" value="1"/>
</dbReference>
<keyword evidence="1" id="KW-0472">Membrane</keyword>
<feature type="transmembrane region" description="Helical" evidence="1">
    <location>
        <begin position="956"/>
        <end position="980"/>
    </location>
</feature>
<feature type="transmembrane region" description="Helical" evidence="1">
    <location>
        <begin position="54"/>
        <end position="75"/>
    </location>
</feature>